<keyword evidence="3" id="KW-1185">Reference proteome</keyword>
<reference evidence="2 3" key="1">
    <citation type="journal article" date="2024" name="Environ. Microbiol.">
        <title>Novel evolutionary insights on the interactions of the Holosporales (Alphaproteobacteria) with eukaryotic hosts from comparative genomics.</title>
        <authorList>
            <person name="Giovannini M."/>
            <person name="Petroni G."/>
            <person name="Castelli M."/>
        </authorList>
    </citation>
    <scope>NUCLEOTIDE SEQUENCE [LARGE SCALE GENOMIC DNA]</scope>
    <source>
        <strain evidence="2 3">US_Bl 15I1</strain>
    </source>
</reference>
<organism evidence="2 3">
    <name type="scientific">Candidatus Bealeia paramacronuclearis</name>
    <dbReference type="NCBI Taxonomy" id="1921001"/>
    <lineage>
        <taxon>Bacteria</taxon>
        <taxon>Pseudomonadati</taxon>
        <taxon>Pseudomonadota</taxon>
        <taxon>Alphaproteobacteria</taxon>
        <taxon>Holosporales</taxon>
        <taxon>Holosporaceae</taxon>
        <taxon>Candidatus Bealeia</taxon>
    </lineage>
</organism>
<evidence type="ECO:0008006" key="4">
    <source>
        <dbReference type="Google" id="ProtNLM"/>
    </source>
</evidence>
<name>A0ABZ2C5J4_9PROT</name>
<evidence type="ECO:0000256" key="1">
    <source>
        <dbReference type="SAM" id="Coils"/>
    </source>
</evidence>
<protein>
    <recommendedName>
        <fullName evidence="4">Portal protein</fullName>
    </recommendedName>
</protein>
<gene>
    <name evidence="2" type="ORF">Bealeia1_01983</name>
</gene>
<evidence type="ECO:0000313" key="3">
    <source>
        <dbReference type="Proteomes" id="UP001330434"/>
    </source>
</evidence>
<evidence type="ECO:0000313" key="2">
    <source>
        <dbReference type="EMBL" id="WVX67764.1"/>
    </source>
</evidence>
<keyword evidence="1" id="KW-0175">Coiled coil</keyword>
<dbReference type="RefSeq" id="WP_331256878.1">
    <property type="nucleotide sequence ID" value="NZ_CP133271.1"/>
</dbReference>
<sequence>MHKRDLFDSDDQDVTNVIAFPNGDDFDETSLPLDDVDVPFEEEQEEDTDGFWDDITDELSEASQDKVVTDLIRGISEDKASREGWEQQIQSAIQNLGLSWETVDKLPFAQATGAFDTTLMQACLQFYALAQAELFPAEGPAKIKTFKRSDAFFEDCAERVEQFLNWQLTSVDSDYYVDSRRMLFYLILLGSAFKKVYTDPLTQRPTARFIRPQHLLIDNETSSLTASDRITHILNLSRQDLQLRQQYGFYREVDLDIESDDLLDSPIDDAIRNLDGVASTSERPTDYLTVWESHCLLTIEEDQSDDAQSIAKPYIVTLLPESRQILSIRRNWRPEDATFTRINYFVQYTLLPGLGNYGLGYAQLLGGNSTALTSLLRQLIDKGILSNFPGGLIAGNIDIANNDKMIGPGEFHSIPVYGKDLRSSIIPLPYGEPSMVLKDLYDTLSRKTLELASCIDHQIADQRANTPVGTTLAHLDVSGRLQMAMLRGLRESLSQELTLLYQLWGGTLTEDPMFFSREGEMSYVSAQDFQLNHVISPTADSGLSTQTQRIARAQELLKLAQSAPQLFNQHAVYERICRTLGIENIDEVLITPDSGTPLDPVSENMRALSGASLGVAPWQNHVAHIQVHEAFLAQNPQLSPVLMAHIAEHQAQLYALQMQMMTGVELPLNQDLPPAVQNQVALMVANSLTETADTQPQAPQPIDPQQLIEIDIQERAEASRRKLEEAEIKAMMEKLKAQMKFQTEVIKEENKAAIAHEKNQTDLIIAQLKQDDVAVEHHMNPDGEVL</sequence>
<keyword evidence="2" id="KW-0614">Plasmid</keyword>
<accession>A0ABZ2C5J4</accession>
<geneLocation type="plasmid" evidence="2 3">
    <name>pBealeia1</name>
</geneLocation>
<feature type="coiled-coil region" evidence="1">
    <location>
        <begin position="709"/>
        <end position="752"/>
    </location>
</feature>
<dbReference type="Proteomes" id="UP001330434">
    <property type="component" value="Plasmid pBealeia1"/>
</dbReference>
<proteinExistence type="predicted"/>
<dbReference type="EMBL" id="CP133271">
    <property type="protein sequence ID" value="WVX67764.1"/>
    <property type="molecule type" value="Genomic_DNA"/>
</dbReference>